<accession>A0A9N8E0M6</accession>
<keyword evidence="3" id="KW-1185">Reference proteome</keyword>
<sequence>MNQVQQGDAQALRLQRVFVAAVAIPVLLTTIPMYGISFALAGPEHMWQSATQVYSRVATETYLFRHLKRMTSNDTSGNSKMTGLFRYYWLHPFFAGSSILTSGALLYHMMSQTPNSDQKDSMTTTLLSVTSQTPLLPTFINAVACCSMAYFGGKLVPTMYGNASMRRWTRVQQYLVMSLSILGLMLRLVVTSSLSTSLLGLEMLVCRIQVFVCAWNFTLLACAGILQRVYVLSILPFVMQFYHGGNYKERIYIEVFSEQGKYATMLSLSLAIHLCNRTLQEV</sequence>
<dbReference type="Proteomes" id="UP001153069">
    <property type="component" value="Unassembled WGS sequence"/>
</dbReference>
<evidence type="ECO:0000256" key="1">
    <source>
        <dbReference type="SAM" id="Phobius"/>
    </source>
</evidence>
<feature type="transmembrane region" description="Helical" evidence="1">
    <location>
        <begin position="88"/>
        <end position="110"/>
    </location>
</feature>
<protein>
    <submittedName>
        <fullName evidence="2">Uncharacterized protein</fullName>
    </submittedName>
</protein>
<feature type="transmembrane region" description="Helical" evidence="1">
    <location>
        <begin position="135"/>
        <end position="153"/>
    </location>
</feature>
<evidence type="ECO:0000313" key="3">
    <source>
        <dbReference type="Proteomes" id="UP001153069"/>
    </source>
</evidence>
<keyword evidence="1" id="KW-1133">Transmembrane helix</keyword>
<keyword evidence="1" id="KW-0812">Transmembrane</keyword>
<feature type="transmembrane region" description="Helical" evidence="1">
    <location>
        <begin position="214"/>
        <end position="238"/>
    </location>
</feature>
<dbReference type="AlphaFoldDB" id="A0A9N8E0M6"/>
<name>A0A9N8E0M6_9STRA</name>
<organism evidence="2 3">
    <name type="scientific">Seminavis robusta</name>
    <dbReference type="NCBI Taxonomy" id="568900"/>
    <lineage>
        <taxon>Eukaryota</taxon>
        <taxon>Sar</taxon>
        <taxon>Stramenopiles</taxon>
        <taxon>Ochrophyta</taxon>
        <taxon>Bacillariophyta</taxon>
        <taxon>Bacillariophyceae</taxon>
        <taxon>Bacillariophycidae</taxon>
        <taxon>Naviculales</taxon>
        <taxon>Naviculaceae</taxon>
        <taxon>Seminavis</taxon>
    </lineage>
</organism>
<proteinExistence type="predicted"/>
<feature type="transmembrane region" description="Helical" evidence="1">
    <location>
        <begin position="174"/>
        <end position="194"/>
    </location>
</feature>
<keyword evidence="1" id="KW-0472">Membrane</keyword>
<feature type="transmembrane region" description="Helical" evidence="1">
    <location>
        <begin position="17"/>
        <end position="41"/>
    </location>
</feature>
<reference evidence="2" key="1">
    <citation type="submission" date="2020-06" db="EMBL/GenBank/DDBJ databases">
        <authorList>
            <consortium name="Plant Systems Biology data submission"/>
        </authorList>
    </citation>
    <scope>NUCLEOTIDE SEQUENCE</scope>
    <source>
        <strain evidence="2">D6</strain>
    </source>
</reference>
<evidence type="ECO:0000313" key="2">
    <source>
        <dbReference type="EMBL" id="CAB9512287.1"/>
    </source>
</evidence>
<gene>
    <name evidence="2" type="ORF">SEMRO_527_G160720.1</name>
</gene>
<comment type="caution">
    <text evidence="2">The sequence shown here is derived from an EMBL/GenBank/DDBJ whole genome shotgun (WGS) entry which is preliminary data.</text>
</comment>
<dbReference type="EMBL" id="CAICTM010000526">
    <property type="protein sequence ID" value="CAB9512287.1"/>
    <property type="molecule type" value="Genomic_DNA"/>
</dbReference>